<dbReference type="InterPro" id="IPR000904">
    <property type="entry name" value="Sec7_dom"/>
</dbReference>
<sequence length="1322" mass="148346">MGHLRLYSGINSIDEEVADDYQGISKRSALACMINSEVGAVLAVMRRNVRWGGRYVGGDEHFEHSLIQSLKTLRKQVFSLEQQWHTVNSTLYLQPFLDVIRSDETGAPITGVALSSVNKILTLDILNLNTVNVENAMHLVVDAVTSCRFEVTDPASEEVVLMKILQVLLACMKTKASVLLTNQQVCTIVNTCFRVVHQAGTKSELLQRISRHTMHELVRCIFSHLPDIEEQPLAKKMDGLNKDPAFGAKQVESRDGSIEDDAPLPVGSPVTNLVDEKAAAEAANGMQLMTEPYGVPCMVEIFHFLCSLLNIVEHIGMSPVTNPIAFDEDVPLFALGLINSAVELGGPSIQKHPRLLALVQDELFHNLMQFGLSMSPLILSMVCSIVLNLYHHLRSELKLQLEAFFSCVILRLAKTKHGVSYQQQEVAMEALVDFCRQRTFMPEMYANFDCDITCSNVFEDLANLLSRSAFPVNCPLSAMHILALDGLIAVIQGMADRLTDACPVSEQTPVEFHEYTPFWTVKCEDYSDPDTWVKFVRRRKYIKRRLMIGADHFNRDPKKGLEFLQGTHLLPEKLDPQSVACFFRYTSGLDKNLVGDFLGNHDEFCIQVLHEFAWTFDFKDMNLDTALRLFLETFRLPGESQKIQRVLEAFSERYFEQSPQILVNKDAALLLSYSLILLNTDQHNVQVKKKMTEEDFIRNNRHINGGSDLPREFLSELYHSICKNEIRTIPDQVVSFPEMTPSHWIDLMCKSVKTSQYIVCDTRPFLDHDMFAIMSGPTIAAISVLGLLPARVASDAADDSDVSTDSVHGKPVPSSQYSSHLPPMGTPRRSSGLMGRFSQLLSLDTEEPRSQPTEQQLAAHQRTLQTIQKCHVDSIFTESKFLQADSLLQLARALVWAAGRPQKVSSSPDDEDTAVFCLELLIAITLNNRDRIVLLWQGVYEHIANIVQSTVMPCALVEKAVFGLLRICQRLLPYKENLADELLRSLQLVLKLDARVADAYCENITQEVTRLVKANASHIKSQMGWRTIMSLLSITARHPEASEVGFEALVFIMSEGAHLSPANYILCLEAARQFAESRVGLTDRSVHALDLMAESIACLARWSHEAKEAGERSEKISEGIREMWLRLVQGLRKVCVDQRDEVRNHALSSLQRCMLGVEGVCLSPHSWLQSFDLVIFVIIDDLLEIAQGNSPKDYRNMEGTLVLAVKLLSKVFLQLLQELAPLSSFCKLWLGVLSRVEKCMKAKVRGKKSEKLLELIPELLKNTLLVMKDKGILVRRSTIGGDSLWELTWLHVNNISPSLQSEVFPGHELEQDSGSSPAEALP</sequence>
<proteinExistence type="predicted"/>
<evidence type="ECO:0000256" key="3">
    <source>
        <dbReference type="ARBA" id="ARBA00004514"/>
    </source>
</evidence>
<name>A0A843V6F0_COLES</name>
<dbReference type="GO" id="GO:0012505">
    <property type="term" value="C:endomembrane system"/>
    <property type="evidence" value="ECO:0007669"/>
    <property type="project" value="UniProtKB-SubCell"/>
</dbReference>
<evidence type="ECO:0000256" key="9">
    <source>
        <dbReference type="ARBA" id="ARBA00023136"/>
    </source>
</evidence>
<dbReference type="Pfam" id="PF01369">
    <property type="entry name" value="Sec7"/>
    <property type="match status" value="1"/>
</dbReference>
<evidence type="ECO:0000259" key="11">
    <source>
        <dbReference type="PROSITE" id="PS50190"/>
    </source>
</evidence>
<dbReference type="PANTHER" id="PTHR10663:SF388">
    <property type="entry name" value="GOLGI-SPECIFIC BREFELDIN A-RESISTANCE GUANINE NUCLEOTIDE EXCHANGE FACTOR 1"/>
    <property type="match status" value="1"/>
</dbReference>
<feature type="region of interest" description="Disordered" evidence="10">
    <location>
        <begin position="799"/>
        <end position="829"/>
    </location>
</feature>
<accession>A0A843V6F0</accession>
<dbReference type="GO" id="GO:0015031">
    <property type="term" value="P:protein transport"/>
    <property type="evidence" value="ECO:0007669"/>
    <property type="project" value="UniProtKB-KW"/>
</dbReference>
<evidence type="ECO:0000313" key="13">
    <source>
        <dbReference type="Proteomes" id="UP000652761"/>
    </source>
</evidence>
<keyword evidence="6" id="KW-0254">Endocytosis</keyword>
<dbReference type="Pfam" id="PF12783">
    <property type="entry name" value="Sec7-like_HUS"/>
    <property type="match status" value="1"/>
</dbReference>
<organism evidence="12 13">
    <name type="scientific">Colocasia esculenta</name>
    <name type="common">Wild taro</name>
    <name type="synonym">Arum esculentum</name>
    <dbReference type="NCBI Taxonomy" id="4460"/>
    <lineage>
        <taxon>Eukaryota</taxon>
        <taxon>Viridiplantae</taxon>
        <taxon>Streptophyta</taxon>
        <taxon>Embryophyta</taxon>
        <taxon>Tracheophyta</taxon>
        <taxon>Spermatophyta</taxon>
        <taxon>Magnoliopsida</taxon>
        <taxon>Liliopsida</taxon>
        <taxon>Araceae</taxon>
        <taxon>Aroideae</taxon>
        <taxon>Colocasieae</taxon>
        <taxon>Colocasia</taxon>
    </lineage>
</organism>
<protein>
    <recommendedName>
        <fullName evidence="11">SEC7 domain-containing protein</fullName>
    </recommendedName>
</protein>
<evidence type="ECO:0000256" key="6">
    <source>
        <dbReference type="ARBA" id="ARBA00022583"/>
    </source>
</evidence>
<comment type="subcellular location">
    <subcellularLocation>
        <location evidence="3">Cytoplasm</location>
        <location evidence="3">Cytosol</location>
    </subcellularLocation>
    <subcellularLocation>
        <location evidence="1">Endomembrane system</location>
        <topology evidence="1">Peripheral membrane protein</topology>
    </subcellularLocation>
    <subcellularLocation>
        <location evidence="2">Membrane</location>
        <topology evidence="2">Peripheral membrane protein</topology>
        <orientation evidence="2">Cytoplasmic side</orientation>
    </subcellularLocation>
</comment>
<keyword evidence="9" id="KW-0472">Membrane</keyword>
<gene>
    <name evidence="12" type="ORF">Taro_026544</name>
</gene>
<dbReference type="FunFam" id="1.10.1000.11:FF:000010">
    <property type="entry name" value="ARF guanine-nucleotide exchange factor GNOM-like"/>
    <property type="match status" value="1"/>
</dbReference>
<keyword evidence="7" id="KW-0344">Guanine-nucleotide releasing factor</keyword>
<evidence type="ECO:0000256" key="2">
    <source>
        <dbReference type="ARBA" id="ARBA00004287"/>
    </source>
</evidence>
<dbReference type="Pfam" id="PF23325">
    <property type="entry name" value="TPR_28"/>
    <property type="match status" value="1"/>
</dbReference>
<dbReference type="PANTHER" id="PTHR10663">
    <property type="entry name" value="GUANYL-NUCLEOTIDE EXCHANGE FACTOR"/>
    <property type="match status" value="1"/>
</dbReference>
<keyword evidence="13" id="KW-1185">Reference proteome</keyword>
<dbReference type="SUPFAM" id="SSF48371">
    <property type="entry name" value="ARM repeat"/>
    <property type="match status" value="1"/>
</dbReference>
<dbReference type="InterPro" id="IPR056604">
    <property type="entry name" value="GBF1-like_TPR"/>
</dbReference>
<evidence type="ECO:0000256" key="4">
    <source>
        <dbReference type="ARBA" id="ARBA00022448"/>
    </source>
</evidence>
<feature type="domain" description="SEC7" evidence="11">
    <location>
        <begin position="535"/>
        <end position="724"/>
    </location>
</feature>
<dbReference type="FunFam" id="1.10.220.20:FF:000005">
    <property type="entry name" value="ARF guanine-nucleotide exchange factor GNOM"/>
    <property type="match status" value="1"/>
</dbReference>
<dbReference type="CDD" id="cd00171">
    <property type="entry name" value="Sec7"/>
    <property type="match status" value="1"/>
</dbReference>
<evidence type="ECO:0000256" key="10">
    <source>
        <dbReference type="SAM" id="MobiDB-lite"/>
    </source>
</evidence>
<evidence type="ECO:0000256" key="7">
    <source>
        <dbReference type="ARBA" id="ARBA00022658"/>
    </source>
</evidence>
<keyword evidence="4" id="KW-0813">Transport</keyword>
<dbReference type="PROSITE" id="PS50190">
    <property type="entry name" value="SEC7"/>
    <property type="match status" value="1"/>
</dbReference>
<dbReference type="InterPro" id="IPR023394">
    <property type="entry name" value="Sec7_C_sf"/>
</dbReference>
<dbReference type="Gene3D" id="1.10.1000.11">
    <property type="entry name" value="Arf Nucleotide-binding Site Opener,domain 2"/>
    <property type="match status" value="1"/>
</dbReference>
<dbReference type="GO" id="GO:0032012">
    <property type="term" value="P:regulation of ARF protein signal transduction"/>
    <property type="evidence" value="ECO:0007669"/>
    <property type="project" value="InterPro"/>
</dbReference>
<evidence type="ECO:0000256" key="8">
    <source>
        <dbReference type="ARBA" id="ARBA00022927"/>
    </source>
</evidence>
<dbReference type="GO" id="GO:0016020">
    <property type="term" value="C:membrane"/>
    <property type="evidence" value="ECO:0007669"/>
    <property type="project" value="UniProtKB-SubCell"/>
</dbReference>
<dbReference type="OrthoDB" id="430364at2759"/>
<evidence type="ECO:0000256" key="5">
    <source>
        <dbReference type="ARBA" id="ARBA00022490"/>
    </source>
</evidence>
<dbReference type="Proteomes" id="UP000652761">
    <property type="component" value="Unassembled WGS sequence"/>
</dbReference>
<dbReference type="GO" id="GO:0005829">
    <property type="term" value="C:cytosol"/>
    <property type="evidence" value="ECO:0007669"/>
    <property type="project" value="UniProtKB-SubCell"/>
</dbReference>
<keyword evidence="8" id="KW-0653">Protein transport</keyword>
<evidence type="ECO:0000256" key="1">
    <source>
        <dbReference type="ARBA" id="ARBA00004184"/>
    </source>
</evidence>
<dbReference type="SUPFAM" id="SSF48425">
    <property type="entry name" value="Sec7 domain"/>
    <property type="match status" value="1"/>
</dbReference>
<evidence type="ECO:0000313" key="12">
    <source>
        <dbReference type="EMBL" id="MQL93892.1"/>
    </source>
</evidence>
<dbReference type="GO" id="GO:0006897">
    <property type="term" value="P:endocytosis"/>
    <property type="evidence" value="ECO:0007669"/>
    <property type="project" value="UniProtKB-KW"/>
</dbReference>
<reference evidence="12" key="1">
    <citation type="submission" date="2017-07" db="EMBL/GenBank/DDBJ databases">
        <title>Taro Niue Genome Assembly and Annotation.</title>
        <authorList>
            <person name="Atibalentja N."/>
            <person name="Keating K."/>
            <person name="Fields C.J."/>
        </authorList>
    </citation>
    <scope>NUCLEOTIDE SEQUENCE</scope>
    <source>
        <strain evidence="12">Niue_2</strain>
        <tissue evidence="12">Leaf</tissue>
    </source>
</reference>
<dbReference type="InterPro" id="IPR032691">
    <property type="entry name" value="Mon2/Sec7/BIG1-like_HUS"/>
</dbReference>
<dbReference type="Gene3D" id="1.10.220.20">
    <property type="match status" value="1"/>
</dbReference>
<keyword evidence="5" id="KW-0963">Cytoplasm</keyword>
<dbReference type="SMART" id="SM00222">
    <property type="entry name" value="Sec7"/>
    <property type="match status" value="1"/>
</dbReference>
<dbReference type="GO" id="GO:0005085">
    <property type="term" value="F:guanyl-nucleotide exchange factor activity"/>
    <property type="evidence" value="ECO:0007669"/>
    <property type="project" value="UniProtKB-KW"/>
</dbReference>
<dbReference type="InterPro" id="IPR035999">
    <property type="entry name" value="Sec7_dom_sf"/>
</dbReference>
<dbReference type="InterPro" id="IPR016024">
    <property type="entry name" value="ARM-type_fold"/>
</dbReference>
<comment type="caution">
    <text evidence="12">The sequence shown here is derived from an EMBL/GenBank/DDBJ whole genome shotgun (WGS) entry which is preliminary data.</text>
</comment>
<dbReference type="EMBL" id="NMUH01001607">
    <property type="protein sequence ID" value="MQL93892.1"/>
    <property type="molecule type" value="Genomic_DNA"/>
</dbReference>